<sequence>MSTNEVPVLSTCEDQFISPIENEAAEKSLSDKNNLKDNTDNTSMIIDLTIDDSSNSPLSITLEPIEKRKTAMLKIFQGMQTGLFLNCLRKLYFLVYIGRVNILIHKTQQSFMNETLMMKLSR</sequence>
<proteinExistence type="predicted"/>
<protein>
    <submittedName>
        <fullName evidence="1">Uncharacterized protein</fullName>
    </submittedName>
</protein>
<accession>A0A8R2D402</accession>
<organism evidence="1 2">
    <name type="scientific">Acyrthosiphon pisum</name>
    <name type="common">Pea aphid</name>
    <dbReference type="NCBI Taxonomy" id="7029"/>
    <lineage>
        <taxon>Eukaryota</taxon>
        <taxon>Metazoa</taxon>
        <taxon>Ecdysozoa</taxon>
        <taxon>Arthropoda</taxon>
        <taxon>Hexapoda</taxon>
        <taxon>Insecta</taxon>
        <taxon>Pterygota</taxon>
        <taxon>Neoptera</taxon>
        <taxon>Paraneoptera</taxon>
        <taxon>Hemiptera</taxon>
        <taxon>Sternorrhyncha</taxon>
        <taxon>Aphidomorpha</taxon>
        <taxon>Aphidoidea</taxon>
        <taxon>Aphididae</taxon>
        <taxon>Macrosiphini</taxon>
        <taxon>Acyrthosiphon</taxon>
    </lineage>
</organism>
<reference evidence="1" key="2">
    <citation type="submission" date="2022-06" db="UniProtKB">
        <authorList>
            <consortium name="EnsemblMetazoa"/>
        </authorList>
    </citation>
    <scope>IDENTIFICATION</scope>
</reference>
<dbReference type="RefSeq" id="XP_016659683.1">
    <property type="nucleotide sequence ID" value="XM_016804194.1"/>
</dbReference>
<evidence type="ECO:0000313" key="2">
    <source>
        <dbReference type="Proteomes" id="UP000007819"/>
    </source>
</evidence>
<keyword evidence="2" id="KW-1185">Reference proteome</keyword>
<evidence type="ECO:0000313" key="1">
    <source>
        <dbReference type="EnsemblMetazoa" id="XP_016659683.1"/>
    </source>
</evidence>
<name>A0A8R2D402_ACYPI</name>
<dbReference type="KEGG" id="api:100575137"/>
<dbReference type="GeneID" id="100575137"/>
<reference evidence="2" key="1">
    <citation type="submission" date="2010-06" db="EMBL/GenBank/DDBJ databases">
        <authorList>
            <person name="Jiang H."/>
            <person name="Abraham K."/>
            <person name="Ali S."/>
            <person name="Alsbrooks S.L."/>
            <person name="Anim B.N."/>
            <person name="Anosike U.S."/>
            <person name="Attaway T."/>
            <person name="Bandaranaike D.P."/>
            <person name="Battles P.K."/>
            <person name="Bell S.N."/>
            <person name="Bell A.V."/>
            <person name="Beltran B."/>
            <person name="Bickham C."/>
            <person name="Bustamante Y."/>
            <person name="Caleb T."/>
            <person name="Canada A."/>
            <person name="Cardenas V."/>
            <person name="Carter K."/>
            <person name="Chacko J."/>
            <person name="Chandrabose M.N."/>
            <person name="Chavez D."/>
            <person name="Chavez A."/>
            <person name="Chen L."/>
            <person name="Chu H.-S."/>
            <person name="Claassen K.J."/>
            <person name="Cockrell R."/>
            <person name="Collins M."/>
            <person name="Cooper J.A."/>
            <person name="Cree A."/>
            <person name="Curry S.M."/>
            <person name="Da Y."/>
            <person name="Dao M.D."/>
            <person name="Das B."/>
            <person name="Davila M.-L."/>
            <person name="Davy-Carroll L."/>
            <person name="Denson S."/>
            <person name="Dinh H."/>
            <person name="Ebong V.E."/>
            <person name="Edwards J.R."/>
            <person name="Egan A."/>
            <person name="El-Daye J."/>
            <person name="Escobedo L."/>
            <person name="Fernandez S."/>
            <person name="Fernando P.R."/>
            <person name="Flagg N."/>
            <person name="Forbes L.D."/>
            <person name="Fowler R.G."/>
            <person name="Fu Q."/>
            <person name="Gabisi R.A."/>
            <person name="Ganer J."/>
            <person name="Garbino Pronczuk A."/>
            <person name="Garcia R.M."/>
            <person name="Garner T."/>
            <person name="Garrett T.E."/>
            <person name="Gonzalez D.A."/>
            <person name="Hamid H."/>
            <person name="Hawkins E.S."/>
            <person name="Hirani K."/>
            <person name="Hogues M.E."/>
            <person name="Hollins B."/>
            <person name="Hsiao C.-H."/>
            <person name="Jabil R."/>
            <person name="James M.L."/>
            <person name="Jhangiani S.N."/>
            <person name="Johnson B."/>
            <person name="Johnson Q."/>
            <person name="Joshi V."/>
            <person name="Kalu J.B."/>
            <person name="Kam C."/>
            <person name="Kashfia A."/>
            <person name="Keebler J."/>
            <person name="Kisamo H."/>
            <person name="Kovar C.L."/>
            <person name="Lago L.A."/>
            <person name="Lai C.-Y."/>
            <person name="Laidlaw J."/>
            <person name="Lara F."/>
            <person name="Le T.-K."/>
            <person name="Lee S.L."/>
            <person name="Legall F.H."/>
            <person name="Lemon S.J."/>
            <person name="Lewis L.R."/>
            <person name="Li B."/>
            <person name="Liu Y."/>
            <person name="Liu Y.-S."/>
            <person name="Lopez J."/>
            <person name="Lozado R.J."/>
            <person name="Lu J."/>
            <person name="Madu R.C."/>
            <person name="Maheshwari M."/>
            <person name="Maheshwari R."/>
            <person name="Malloy K."/>
            <person name="Martinez E."/>
            <person name="Mathew T."/>
            <person name="Mercado I.C."/>
            <person name="Mercado C."/>
            <person name="Meyer B."/>
            <person name="Montgomery K."/>
            <person name="Morgan M.B."/>
            <person name="Munidasa M."/>
            <person name="Nazareth L.V."/>
            <person name="Nelson J."/>
            <person name="Ng B.M."/>
            <person name="Nguyen N.B."/>
            <person name="Nguyen P.Q."/>
            <person name="Nguyen T."/>
            <person name="Obregon M."/>
            <person name="Okwuonu G.O."/>
            <person name="Onwere C.G."/>
            <person name="Orozco G."/>
            <person name="Parra A."/>
            <person name="Patel S."/>
            <person name="Patil S."/>
            <person name="Perez A."/>
            <person name="Perez Y."/>
            <person name="Pham C."/>
            <person name="Primus E.L."/>
            <person name="Pu L.-L."/>
            <person name="Puazo M."/>
            <person name="Qin X."/>
            <person name="Quiroz J.B."/>
            <person name="Reese J."/>
            <person name="Richards S."/>
            <person name="Rives C.M."/>
            <person name="Robberts R."/>
            <person name="Ruiz S.J."/>
            <person name="Ruiz M.J."/>
            <person name="Santibanez J."/>
            <person name="Schneider B.W."/>
            <person name="Sisson I."/>
            <person name="Smith M."/>
            <person name="Sodergren E."/>
            <person name="Song X.-Z."/>
            <person name="Song B.B."/>
            <person name="Summersgill H."/>
            <person name="Thelus R."/>
            <person name="Thornton R.D."/>
            <person name="Trejos Z.Y."/>
            <person name="Usmani K."/>
            <person name="Vattathil S."/>
            <person name="Villasana D."/>
            <person name="Walker D.L."/>
            <person name="Wang S."/>
            <person name="Wang K."/>
            <person name="White C.S."/>
            <person name="Williams A.C."/>
            <person name="Williamson J."/>
            <person name="Wilson K."/>
            <person name="Woghiren I.O."/>
            <person name="Woodworth J.R."/>
            <person name="Worley K.C."/>
            <person name="Wright R.A."/>
            <person name="Wu W."/>
            <person name="Young L."/>
            <person name="Zhang L."/>
            <person name="Zhang J."/>
            <person name="Zhu Y."/>
            <person name="Muzny D.M."/>
            <person name="Weinstock G."/>
            <person name="Gibbs R.A."/>
        </authorList>
    </citation>
    <scope>NUCLEOTIDE SEQUENCE [LARGE SCALE GENOMIC DNA]</scope>
    <source>
        <strain evidence="2">LSR1</strain>
    </source>
</reference>
<dbReference type="AlphaFoldDB" id="A0A8R2D402"/>
<dbReference type="Proteomes" id="UP000007819">
    <property type="component" value="Chromosome X"/>
</dbReference>
<dbReference type="EnsemblMetazoa" id="XM_016804194.1">
    <property type="protein sequence ID" value="XP_016659683.1"/>
    <property type="gene ID" value="LOC100575137"/>
</dbReference>